<dbReference type="Gene3D" id="3.20.20.30">
    <property type="entry name" value="Luciferase-like domain"/>
    <property type="match status" value="2"/>
</dbReference>
<dbReference type="InterPro" id="IPR011251">
    <property type="entry name" value="Luciferase-like_dom"/>
</dbReference>
<keyword evidence="2" id="KW-0503">Monooxygenase</keyword>
<dbReference type="EMBL" id="JACHMG010000001">
    <property type="protein sequence ID" value="MBB4684192.1"/>
    <property type="molecule type" value="Genomic_DNA"/>
</dbReference>
<dbReference type="SUPFAM" id="SSF51679">
    <property type="entry name" value="Bacterial luciferase-like"/>
    <property type="match status" value="1"/>
</dbReference>
<keyword evidence="3" id="KW-1185">Reference proteome</keyword>
<reference evidence="2 3" key="1">
    <citation type="submission" date="2020-08" db="EMBL/GenBank/DDBJ databases">
        <title>Sequencing the genomes of 1000 actinobacteria strains.</title>
        <authorList>
            <person name="Klenk H.-P."/>
        </authorList>
    </citation>
    <scope>NUCLEOTIDE SEQUENCE [LARGE SCALE GENOMIC DNA]</scope>
    <source>
        <strain evidence="2 3">DSM 45859</strain>
    </source>
</reference>
<dbReference type="AlphaFoldDB" id="A0A840ISL2"/>
<dbReference type="RefSeq" id="WP_184779102.1">
    <property type="nucleotide sequence ID" value="NZ_JACHMG010000001.1"/>
</dbReference>
<evidence type="ECO:0000313" key="3">
    <source>
        <dbReference type="Proteomes" id="UP000581769"/>
    </source>
</evidence>
<evidence type="ECO:0000313" key="2">
    <source>
        <dbReference type="EMBL" id="MBB4684192.1"/>
    </source>
</evidence>
<keyword evidence="2" id="KW-0560">Oxidoreductase</keyword>
<dbReference type="Proteomes" id="UP000581769">
    <property type="component" value="Unassembled WGS sequence"/>
</dbReference>
<accession>A0A840ISL2</accession>
<dbReference type="PANTHER" id="PTHR43244:SF2">
    <property type="entry name" value="CONSERVED HYPOTHETICAL ALANINE AND PROLINE-RICH PROTEIN"/>
    <property type="match status" value="1"/>
</dbReference>
<name>A0A840ISL2_9PSEU</name>
<sequence>MATKAFRFGVVAAAQGGATQWRETARRAEDLGYSTLLSPDNLQLPTPTAALAVAAAVTTELRVGSFVLASPLRTPRAAAWEAHSLSVLTDHRFELGLGTGLPAMRAAAAELGLPYGTGKERLAQVSDTIAHLRRLDGEEHTPILVAAGGPRARKLAGEQADIVTLADPPLTSRADFAAHAAEVRAAAGDRDVELATNVFVVGDEVPPWVRGFIGADAATLIEHESLTILPDDPGAAADELERRRAEYGTSYVSVNGAFLEAFAPVISRLNGR</sequence>
<proteinExistence type="predicted"/>
<organism evidence="2 3">
    <name type="scientific">Amycolatopsis jiangsuensis</name>
    <dbReference type="NCBI Taxonomy" id="1181879"/>
    <lineage>
        <taxon>Bacteria</taxon>
        <taxon>Bacillati</taxon>
        <taxon>Actinomycetota</taxon>
        <taxon>Actinomycetes</taxon>
        <taxon>Pseudonocardiales</taxon>
        <taxon>Pseudonocardiaceae</taxon>
        <taxon>Amycolatopsis</taxon>
    </lineage>
</organism>
<dbReference type="InterPro" id="IPR050564">
    <property type="entry name" value="F420-G6PD/mer"/>
</dbReference>
<dbReference type="Pfam" id="PF00296">
    <property type="entry name" value="Bac_luciferase"/>
    <property type="match status" value="1"/>
</dbReference>
<evidence type="ECO:0000259" key="1">
    <source>
        <dbReference type="Pfam" id="PF00296"/>
    </source>
</evidence>
<protein>
    <submittedName>
        <fullName evidence="2">Alkanesulfonate monooxygenase SsuD/methylene tetrahydromethanopterin reductase-like flavin-dependent oxidoreductase (Luciferase family)</fullName>
    </submittedName>
</protein>
<dbReference type="GO" id="GO:0004497">
    <property type="term" value="F:monooxygenase activity"/>
    <property type="evidence" value="ECO:0007669"/>
    <property type="project" value="UniProtKB-KW"/>
</dbReference>
<dbReference type="InterPro" id="IPR036661">
    <property type="entry name" value="Luciferase-like_sf"/>
</dbReference>
<feature type="domain" description="Luciferase-like" evidence="1">
    <location>
        <begin position="17"/>
        <end position="201"/>
    </location>
</feature>
<comment type="caution">
    <text evidence="2">The sequence shown here is derived from an EMBL/GenBank/DDBJ whole genome shotgun (WGS) entry which is preliminary data.</text>
</comment>
<dbReference type="GO" id="GO:0016705">
    <property type="term" value="F:oxidoreductase activity, acting on paired donors, with incorporation or reduction of molecular oxygen"/>
    <property type="evidence" value="ECO:0007669"/>
    <property type="project" value="InterPro"/>
</dbReference>
<gene>
    <name evidence="2" type="ORF">BJY18_001677</name>
</gene>
<dbReference type="PANTHER" id="PTHR43244">
    <property type="match status" value="1"/>
</dbReference>